<accession>A0A382U8M3</accession>
<gene>
    <name evidence="1" type="ORF">METZ01_LOCUS382985</name>
</gene>
<evidence type="ECO:0000313" key="1">
    <source>
        <dbReference type="EMBL" id="SVD30131.1"/>
    </source>
</evidence>
<dbReference type="EMBL" id="UINC01142040">
    <property type="protein sequence ID" value="SVD30131.1"/>
    <property type="molecule type" value="Genomic_DNA"/>
</dbReference>
<organism evidence="1">
    <name type="scientific">marine metagenome</name>
    <dbReference type="NCBI Taxonomy" id="408172"/>
    <lineage>
        <taxon>unclassified sequences</taxon>
        <taxon>metagenomes</taxon>
        <taxon>ecological metagenomes</taxon>
    </lineage>
</organism>
<name>A0A382U8M3_9ZZZZ</name>
<protein>
    <submittedName>
        <fullName evidence="1">Uncharacterized protein</fullName>
    </submittedName>
</protein>
<dbReference type="AlphaFoldDB" id="A0A382U8M3"/>
<proteinExistence type="predicted"/>
<reference evidence="1" key="1">
    <citation type="submission" date="2018-05" db="EMBL/GenBank/DDBJ databases">
        <authorList>
            <person name="Lanie J.A."/>
            <person name="Ng W.-L."/>
            <person name="Kazmierczak K.M."/>
            <person name="Andrzejewski T.M."/>
            <person name="Davidsen T.M."/>
            <person name="Wayne K.J."/>
            <person name="Tettelin H."/>
            <person name="Glass J.I."/>
            <person name="Rusch D."/>
            <person name="Podicherti R."/>
            <person name="Tsui H.-C.T."/>
            <person name="Winkler M.E."/>
        </authorList>
    </citation>
    <scope>NUCLEOTIDE SEQUENCE</scope>
</reference>
<sequence length="32" mass="3419">ASRSGTDPGQAAYTISVPYSDRLLIDGSNHRL</sequence>
<feature type="non-terminal residue" evidence="1">
    <location>
        <position position="1"/>
    </location>
</feature>